<keyword evidence="5" id="KW-1185">Reference proteome</keyword>
<protein>
    <recommendedName>
        <fullName evidence="3">Retrovirus-related Pol polyprotein from transposon TNT 1-94-like beta-barrel domain-containing protein</fullName>
    </recommendedName>
</protein>
<evidence type="ECO:0000256" key="2">
    <source>
        <dbReference type="SAM" id="MobiDB-lite"/>
    </source>
</evidence>
<dbReference type="InterPro" id="IPR054722">
    <property type="entry name" value="PolX-like_BBD"/>
</dbReference>
<comment type="caution">
    <text evidence="4">The sequence shown here is derived from an EMBL/GenBank/DDBJ whole genome shotgun (WGS) entry which is preliminary data.</text>
</comment>
<reference evidence="4" key="1">
    <citation type="submission" date="2021-03" db="EMBL/GenBank/DDBJ databases">
        <title>Draft genome sequence of rust myrtle Austropuccinia psidii MF-1, a brazilian biotype.</title>
        <authorList>
            <person name="Quecine M.C."/>
            <person name="Pachon D.M.R."/>
            <person name="Bonatelli M.L."/>
            <person name="Correr F.H."/>
            <person name="Franceschini L.M."/>
            <person name="Leite T.F."/>
            <person name="Margarido G.R.A."/>
            <person name="Almeida C.A."/>
            <person name="Ferrarezi J.A."/>
            <person name="Labate C.A."/>
        </authorList>
    </citation>
    <scope>NUCLEOTIDE SEQUENCE</scope>
    <source>
        <strain evidence="4">MF-1</strain>
    </source>
</reference>
<evidence type="ECO:0000313" key="4">
    <source>
        <dbReference type="EMBL" id="MBW0583552.1"/>
    </source>
</evidence>
<name>A0A9Q3Q593_9BASI</name>
<dbReference type="EMBL" id="AVOT02115443">
    <property type="protein sequence ID" value="MBW0583552.1"/>
    <property type="molecule type" value="Genomic_DNA"/>
</dbReference>
<dbReference type="OrthoDB" id="2135676at2759"/>
<accession>A0A9Q3Q593</accession>
<dbReference type="AlphaFoldDB" id="A0A9Q3Q593"/>
<dbReference type="Pfam" id="PF22936">
    <property type="entry name" value="Pol_BBD"/>
    <property type="match status" value="1"/>
</dbReference>
<sequence>MALKMNSTINPQQVLDKLSELLQHKNTKNAFQKTMKSEENQISELLTNSINFPYKMTYIFQDGKHNSKNTTHKAENCQAEHPELRPTSRNKKKRKNTDPETHKTSMEALFKNIEAPSISTSNLVIDCGAMYHMFHDKRGVTKLDLNLNRKITTSDPNSNLICKGNGTMKIMIKNQIFVLKDFLYVQNLTKTLLAFLIYVVNPLL</sequence>
<evidence type="ECO:0000313" key="5">
    <source>
        <dbReference type="Proteomes" id="UP000765509"/>
    </source>
</evidence>
<dbReference type="Proteomes" id="UP000765509">
    <property type="component" value="Unassembled WGS sequence"/>
</dbReference>
<feature type="domain" description="Retrovirus-related Pol polyprotein from transposon TNT 1-94-like beta-barrel" evidence="3">
    <location>
        <begin position="124"/>
        <end position="194"/>
    </location>
</feature>
<gene>
    <name evidence="4" type="ORF">O181_123267</name>
</gene>
<keyword evidence="1" id="KW-0175">Coiled coil</keyword>
<proteinExistence type="predicted"/>
<organism evidence="4 5">
    <name type="scientific">Austropuccinia psidii MF-1</name>
    <dbReference type="NCBI Taxonomy" id="1389203"/>
    <lineage>
        <taxon>Eukaryota</taxon>
        <taxon>Fungi</taxon>
        <taxon>Dikarya</taxon>
        <taxon>Basidiomycota</taxon>
        <taxon>Pucciniomycotina</taxon>
        <taxon>Pucciniomycetes</taxon>
        <taxon>Pucciniales</taxon>
        <taxon>Sphaerophragmiaceae</taxon>
        <taxon>Austropuccinia</taxon>
    </lineage>
</organism>
<feature type="region of interest" description="Disordered" evidence="2">
    <location>
        <begin position="65"/>
        <end position="102"/>
    </location>
</feature>
<evidence type="ECO:0000259" key="3">
    <source>
        <dbReference type="Pfam" id="PF22936"/>
    </source>
</evidence>
<feature type="compositionally biased region" description="Basic and acidic residues" evidence="2">
    <location>
        <begin position="72"/>
        <end position="86"/>
    </location>
</feature>
<feature type="coiled-coil region" evidence="1">
    <location>
        <begin position="21"/>
        <end position="48"/>
    </location>
</feature>
<evidence type="ECO:0000256" key="1">
    <source>
        <dbReference type="SAM" id="Coils"/>
    </source>
</evidence>